<reference evidence="2" key="1">
    <citation type="journal article" date="2012" name="PLoS ONE">
        <title>Candidatus Sodalis melophagi sp. nov.: Phylogenetically Independent Comparative Model to the Tsetse Fly Symbiont Sodalis glossinidius.</title>
        <authorList>
            <person name="Chrudimsky T."/>
            <person name="Husnik F."/>
            <person name="Novakova E."/>
            <person name="Hypsa V."/>
        </authorList>
    </citation>
    <scope>NUCLEOTIDE SEQUENCE</scope>
    <source>
        <strain evidence="2">CZT</strain>
    </source>
</reference>
<gene>
    <name evidence="2" type="primary">prgI</name>
</gene>
<evidence type="ECO:0000313" key="2">
    <source>
        <dbReference type="EMBL" id="AFH88794.1"/>
    </source>
</evidence>
<organism evidence="2">
    <name type="scientific">Candidatus Sodalis melophagi</name>
    <dbReference type="NCBI Taxonomy" id="1173031"/>
    <lineage>
        <taxon>Bacteria</taxon>
        <taxon>Pseudomonadati</taxon>
        <taxon>Pseudomonadota</taxon>
        <taxon>Gammaproteobacteria</taxon>
        <taxon>Enterobacterales</taxon>
        <taxon>Bruguierivoracaceae</taxon>
        <taxon>Sodalis</taxon>
    </lineage>
</organism>
<protein>
    <submittedName>
        <fullName evidence="2">Putative type III secretion system protein PrgI</fullName>
    </submittedName>
</protein>
<dbReference type="AlphaFoldDB" id="I6PE72"/>
<dbReference type="EMBL" id="JQ003581">
    <property type="protein sequence ID" value="AFH88794.1"/>
    <property type="molecule type" value="Genomic_DNA"/>
</dbReference>
<feature type="region of interest" description="Disordered" evidence="1">
    <location>
        <begin position="1"/>
        <end position="20"/>
    </location>
</feature>
<accession>I6PE72</accession>
<sequence>MNGIGSLSPSEQSRYAGNPSQAVNHIESIYDRAANAVNQQDNIDPLAAYMAQKNDANLKNGFLSLTTRLKMFSDIVSEIIRNSR</sequence>
<proteinExistence type="predicted"/>
<name>I6PE72_9GAMM</name>
<evidence type="ECO:0000256" key="1">
    <source>
        <dbReference type="SAM" id="MobiDB-lite"/>
    </source>
</evidence>